<comment type="caution">
    <text evidence="1">The sequence shown here is derived from an EMBL/GenBank/DDBJ whole genome shotgun (WGS) entry which is preliminary data.</text>
</comment>
<protein>
    <submittedName>
        <fullName evidence="1">Uncharacterized protein</fullName>
    </submittedName>
</protein>
<gene>
    <name evidence="1" type="ORF">RUM43_004825</name>
</gene>
<dbReference type="Proteomes" id="UP001372834">
    <property type="component" value="Unassembled WGS sequence"/>
</dbReference>
<evidence type="ECO:0000313" key="1">
    <source>
        <dbReference type="EMBL" id="KAK6643320.1"/>
    </source>
</evidence>
<proteinExistence type="predicted"/>
<reference evidence="1 2" key="1">
    <citation type="submission" date="2023-10" db="EMBL/GenBank/DDBJ databases">
        <title>Genomes of two closely related lineages of the louse Polyplax serrata with different host specificities.</title>
        <authorList>
            <person name="Martinu J."/>
            <person name="Tarabai H."/>
            <person name="Stefka J."/>
            <person name="Hypsa V."/>
        </authorList>
    </citation>
    <scope>NUCLEOTIDE SEQUENCE [LARGE SCALE GENOMIC DNA]</scope>
    <source>
        <strain evidence="1">HR10_N</strain>
    </source>
</reference>
<sequence length="112" mass="13038">MTEVIRRVFANLITKIEGTKSEFEGIVEKGKAVFQWQKIANRYSIDVAADRNDMLQFSKTTDPAASYYWFLLRTSLNESILERKESWDSFDVTETMTGYETDSFAQYQTSLH</sequence>
<dbReference type="EMBL" id="JAWJWE010000002">
    <property type="protein sequence ID" value="KAK6643320.1"/>
    <property type="molecule type" value="Genomic_DNA"/>
</dbReference>
<evidence type="ECO:0000313" key="2">
    <source>
        <dbReference type="Proteomes" id="UP001372834"/>
    </source>
</evidence>
<name>A0AAN8SBA0_POLSC</name>
<organism evidence="1 2">
    <name type="scientific">Polyplax serrata</name>
    <name type="common">Common mouse louse</name>
    <dbReference type="NCBI Taxonomy" id="468196"/>
    <lineage>
        <taxon>Eukaryota</taxon>
        <taxon>Metazoa</taxon>
        <taxon>Ecdysozoa</taxon>
        <taxon>Arthropoda</taxon>
        <taxon>Hexapoda</taxon>
        <taxon>Insecta</taxon>
        <taxon>Pterygota</taxon>
        <taxon>Neoptera</taxon>
        <taxon>Paraneoptera</taxon>
        <taxon>Psocodea</taxon>
        <taxon>Troctomorpha</taxon>
        <taxon>Phthiraptera</taxon>
        <taxon>Anoplura</taxon>
        <taxon>Polyplacidae</taxon>
        <taxon>Polyplax</taxon>
    </lineage>
</organism>
<dbReference type="AlphaFoldDB" id="A0AAN8SBA0"/>
<accession>A0AAN8SBA0</accession>